<feature type="region of interest" description="Disordered" evidence="6">
    <location>
        <begin position="66"/>
        <end position="119"/>
    </location>
</feature>
<protein>
    <submittedName>
        <fullName evidence="7">Uncharacterized protein</fullName>
    </submittedName>
</protein>
<keyword evidence="4 5" id="KW-0802">TPR repeat</keyword>
<dbReference type="EMBL" id="CAJHUC010001454">
    <property type="protein sequence ID" value="CAD7701189.1"/>
    <property type="molecule type" value="Genomic_DNA"/>
</dbReference>
<dbReference type="InterPro" id="IPR019734">
    <property type="entry name" value="TPR_rpt"/>
</dbReference>
<feature type="compositionally biased region" description="Acidic residues" evidence="6">
    <location>
        <begin position="92"/>
        <end position="101"/>
    </location>
</feature>
<name>A0A8S1J288_9CHLO</name>
<keyword evidence="2" id="KW-0963">Cytoplasm</keyword>
<keyword evidence="3" id="KW-0677">Repeat</keyword>
<evidence type="ECO:0000256" key="6">
    <source>
        <dbReference type="SAM" id="MobiDB-lite"/>
    </source>
</evidence>
<comment type="caution">
    <text evidence="7">The sequence shown here is derived from an EMBL/GenBank/DDBJ whole genome shotgun (WGS) entry which is preliminary data.</text>
</comment>
<evidence type="ECO:0000313" key="8">
    <source>
        <dbReference type="Proteomes" id="UP000708148"/>
    </source>
</evidence>
<evidence type="ECO:0000256" key="2">
    <source>
        <dbReference type="ARBA" id="ARBA00022490"/>
    </source>
</evidence>
<dbReference type="PANTHER" id="PTHR22904">
    <property type="entry name" value="TPR REPEAT CONTAINING PROTEIN"/>
    <property type="match status" value="1"/>
</dbReference>
<feature type="compositionally biased region" description="Basic and acidic residues" evidence="6">
    <location>
        <begin position="109"/>
        <end position="119"/>
    </location>
</feature>
<dbReference type="GO" id="GO:0005737">
    <property type="term" value="C:cytoplasm"/>
    <property type="evidence" value="ECO:0007669"/>
    <property type="project" value="UniProtKB-SubCell"/>
</dbReference>
<feature type="region of interest" description="Disordered" evidence="6">
    <location>
        <begin position="1"/>
        <end position="54"/>
    </location>
</feature>
<dbReference type="OrthoDB" id="2423701at2759"/>
<dbReference type="AlphaFoldDB" id="A0A8S1J288"/>
<dbReference type="PANTHER" id="PTHR22904:SF523">
    <property type="entry name" value="STRESS-INDUCED-PHOSPHOPROTEIN 1"/>
    <property type="match status" value="1"/>
</dbReference>
<evidence type="ECO:0000256" key="5">
    <source>
        <dbReference type="PROSITE-ProRule" id="PRU00339"/>
    </source>
</evidence>
<dbReference type="Gene3D" id="1.25.40.10">
    <property type="entry name" value="Tetratricopeptide repeat domain"/>
    <property type="match status" value="1"/>
</dbReference>
<evidence type="ECO:0000256" key="3">
    <source>
        <dbReference type="ARBA" id="ARBA00022737"/>
    </source>
</evidence>
<sequence>MGKHRSSGAPAYDQFGELGLPQDREESQRQGQRQGQRFGGGGASGPSPIVYERHVPKFLQPYAHLIDKRRNPFDGGGGGEEAGARGRAGLEQAEDGDDDRDQAEAIQRALEENPELAKELGSEVVDKARALAEKEAGNEAFSEGRYEDAVKRFTECIKLDGSNEIYYSNRSAAHAKAGDFPSALRDAEAALRLKPRWVKGWARKAAALQGLNYHSEAKEAYERALEIEPDDETLRKGYEKVRCRRAGCV</sequence>
<proteinExistence type="predicted"/>
<reference evidence="7" key="1">
    <citation type="submission" date="2020-12" db="EMBL/GenBank/DDBJ databases">
        <authorList>
            <person name="Iha C."/>
        </authorList>
    </citation>
    <scope>NUCLEOTIDE SEQUENCE</scope>
</reference>
<dbReference type="PROSITE" id="PS50005">
    <property type="entry name" value="TPR"/>
    <property type="match status" value="2"/>
</dbReference>
<dbReference type="GO" id="GO:0051879">
    <property type="term" value="F:Hsp90 protein binding"/>
    <property type="evidence" value="ECO:0007669"/>
    <property type="project" value="TreeGrafter"/>
</dbReference>
<dbReference type="SMART" id="SM00028">
    <property type="entry name" value="TPR"/>
    <property type="match status" value="3"/>
</dbReference>
<dbReference type="Pfam" id="PF07719">
    <property type="entry name" value="TPR_2"/>
    <property type="match status" value="1"/>
</dbReference>
<feature type="repeat" description="TPR" evidence="5">
    <location>
        <begin position="198"/>
        <end position="231"/>
    </location>
</feature>
<dbReference type="FunFam" id="1.25.40.10:FF:000020">
    <property type="entry name" value="Stress-induced phosphoprotein 1"/>
    <property type="match status" value="1"/>
</dbReference>
<dbReference type="Proteomes" id="UP000708148">
    <property type="component" value="Unassembled WGS sequence"/>
</dbReference>
<evidence type="ECO:0000313" key="7">
    <source>
        <dbReference type="EMBL" id="CAD7701189.1"/>
    </source>
</evidence>
<dbReference type="InterPro" id="IPR011990">
    <property type="entry name" value="TPR-like_helical_dom_sf"/>
</dbReference>
<accession>A0A8S1J288</accession>
<dbReference type="InterPro" id="IPR013105">
    <property type="entry name" value="TPR_2"/>
</dbReference>
<feature type="repeat" description="TPR" evidence="5">
    <location>
        <begin position="130"/>
        <end position="163"/>
    </location>
</feature>
<evidence type="ECO:0000256" key="4">
    <source>
        <dbReference type="ARBA" id="ARBA00022803"/>
    </source>
</evidence>
<gene>
    <name evidence="7" type="ORF">OSTQU699_LOCUS6548</name>
</gene>
<organism evidence="7 8">
    <name type="scientific">Ostreobium quekettii</name>
    <dbReference type="NCBI Taxonomy" id="121088"/>
    <lineage>
        <taxon>Eukaryota</taxon>
        <taxon>Viridiplantae</taxon>
        <taxon>Chlorophyta</taxon>
        <taxon>core chlorophytes</taxon>
        <taxon>Ulvophyceae</taxon>
        <taxon>TCBD clade</taxon>
        <taxon>Bryopsidales</taxon>
        <taxon>Ostreobineae</taxon>
        <taxon>Ostreobiaceae</taxon>
        <taxon>Ostreobium</taxon>
    </lineage>
</organism>
<keyword evidence="8" id="KW-1185">Reference proteome</keyword>
<evidence type="ECO:0000256" key="1">
    <source>
        <dbReference type="ARBA" id="ARBA00004496"/>
    </source>
</evidence>
<comment type="subcellular location">
    <subcellularLocation>
        <location evidence="1">Cytoplasm</location>
    </subcellularLocation>
</comment>
<dbReference type="SUPFAM" id="SSF48452">
    <property type="entry name" value="TPR-like"/>
    <property type="match status" value="1"/>
</dbReference>